<accession>A0A345UG89</accession>
<dbReference type="PANTHER" id="PTHR33164">
    <property type="entry name" value="TRANSCRIPTIONAL REGULATOR, MARR FAMILY"/>
    <property type="match status" value="1"/>
</dbReference>
<evidence type="ECO:0000313" key="3">
    <source>
        <dbReference type="Proteomes" id="UP000254808"/>
    </source>
</evidence>
<feature type="domain" description="HTH marR-type" evidence="1">
    <location>
        <begin position="1"/>
        <end position="151"/>
    </location>
</feature>
<keyword evidence="3" id="KW-1185">Reference proteome</keyword>
<organism evidence="2 3">
    <name type="scientific">Cyclonatronum proteinivorum</name>
    <dbReference type="NCBI Taxonomy" id="1457365"/>
    <lineage>
        <taxon>Bacteria</taxon>
        <taxon>Pseudomonadati</taxon>
        <taxon>Balneolota</taxon>
        <taxon>Balneolia</taxon>
        <taxon>Balneolales</taxon>
        <taxon>Cyclonatronaceae</taxon>
        <taxon>Cyclonatronum</taxon>
    </lineage>
</organism>
<proteinExistence type="predicted"/>
<dbReference type="OrthoDB" id="763883at2"/>
<dbReference type="Proteomes" id="UP000254808">
    <property type="component" value="Chromosome"/>
</dbReference>
<dbReference type="EMBL" id="CP027806">
    <property type="protein sequence ID" value="AXI99490.1"/>
    <property type="molecule type" value="Genomic_DNA"/>
</dbReference>
<reference evidence="2 3" key="1">
    <citation type="submission" date="2018-03" db="EMBL/GenBank/DDBJ databases">
        <title>Phenotypic and genomic properties of Cyclonatronum proteinivorum gen. nov., sp. nov., a haloalkaliphilic bacteroidete from soda lakes possessing Na+-translocating rhodopsin.</title>
        <authorList>
            <person name="Toshchakov S.V."/>
            <person name="Korzhenkov A."/>
            <person name="Samarov N.I."/>
            <person name="Kublanov I.V."/>
            <person name="Muntyan M.S."/>
            <person name="Sorokin D.Y."/>
        </authorList>
    </citation>
    <scope>NUCLEOTIDE SEQUENCE [LARGE SCALE GENOMIC DNA]</scope>
    <source>
        <strain evidence="2 3">Omega</strain>
    </source>
</reference>
<dbReference type="InterPro" id="IPR000835">
    <property type="entry name" value="HTH_MarR-typ"/>
</dbReference>
<dbReference type="GO" id="GO:0003700">
    <property type="term" value="F:DNA-binding transcription factor activity"/>
    <property type="evidence" value="ECO:0007669"/>
    <property type="project" value="InterPro"/>
</dbReference>
<evidence type="ECO:0000313" key="2">
    <source>
        <dbReference type="EMBL" id="AXI99490.1"/>
    </source>
</evidence>
<gene>
    <name evidence="2" type="ORF">CYPRO_0203</name>
</gene>
<dbReference type="SMART" id="SM00347">
    <property type="entry name" value="HTH_MARR"/>
    <property type="match status" value="1"/>
</dbReference>
<dbReference type="PROSITE" id="PS50995">
    <property type="entry name" value="HTH_MARR_2"/>
    <property type="match status" value="1"/>
</dbReference>
<keyword evidence="2" id="KW-0238">DNA-binding</keyword>
<evidence type="ECO:0000259" key="1">
    <source>
        <dbReference type="PROSITE" id="PS50995"/>
    </source>
</evidence>
<name>A0A345UG89_9BACT</name>
<dbReference type="PRINTS" id="PR00598">
    <property type="entry name" value="HTHMARR"/>
</dbReference>
<dbReference type="RefSeq" id="WP_114982732.1">
    <property type="nucleotide sequence ID" value="NZ_CP027806.1"/>
</dbReference>
<dbReference type="GO" id="GO:0003677">
    <property type="term" value="F:DNA binding"/>
    <property type="evidence" value="ECO:0007669"/>
    <property type="project" value="UniProtKB-KW"/>
</dbReference>
<dbReference type="KEGG" id="cprv:CYPRO_0203"/>
<dbReference type="Pfam" id="PF01047">
    <property type="entry name" value="MarR"/>
    <property type="match status" value="1"/>
</dbReference>
<sequence length="158" mass="18717">MTNKIEEEVFLHTFRNEYHKGIVNLIFTYGYVQNKLQELFTKHGLTMQQFNILRILRGSYPDSCSNTDIKERMLDKNSDVTRIVNRLINQKLVERRICPEDKRKVEIKIKDDGLRLLSEIDTVSEKEDEILQNLNEHEILEFNRLLNKIRGIAVPEES</sequence>
<dbReference type="SUPFAM" id="SSF46785">
    <property type="entry name" value="Winged helix' DNA-binding domain"/>
    <property type="match status" value="1"/>
</dbReference>
<dbReference type="AlphaFoldDB" id="A0A345UG89"/>
<dbReference type="InterPro" id="IPR036388">
    <property type="entry name" value="WH-like_DNA-bd_sf"/>
</dbReference>
<dbReference type="InterPro" id="IPR036390">
    <property type="entry name" value="WH_DNA-bd_sf"/>
</dbReference>
<dbReference type="PANTHER" id="PTHR33164:SF101">
    <property type="entry name" value="TRANSCRIPTIONAL REPRESSOR MPRA"/>
    <property type="match status" value="1"/>
</dbReference>
<protein>
    <submittedName>
        <fullName evidence="2">DNA-binding transcriptional regulator, MarR family</fullName>
    </submittedName>
</protein>
<dbReference type="InterPro" id="IPR039422">
    <property type="entry name" value="MarR/SlyA-like"/>
</dbReference>
<dbReference type="GO" id="GO:0006950">
    <property type="term" value="P:response to stress"/>
    <property type="evidence" value="ECO:0007669"/>
    <property type="project" value="TreeGrafter"/>
</dbReference>
<dbReference type="Gene3D" id="1.10.10.10">
    <property type="entry name" value="Winged helix-like DNA-binding domain superfamily/Winged helix DNA-binding domain"/>
    <property type="match status" value="1"/>
</dbReference>